<dbReference type="EMBL" id="CP028519">
    <property type="protein sequence ID" value="AVY93808.1"/>
    <property type="molecule type" value="Genomic_DNA"/>
</dbReference>
<reference evidence="8 9" key="1">
    <citation type="submission" date="2018-04" db="EMBL/GenBank/DDBJ databases">
        <title>Denitrifier Microvirgula.</title>
        <authorList>
            <person name="Anderson E."/>
            <person name="Jang J."/>
            <person name="Ishii S."/>
        </authorList>
    </citation>
    <scope>NUCLEOTIDE SEQUENCE [LARGE SCALE GENOMIC DNA]</scope>
    <source>
        <strain evidence="8 9">BE2.4</strain>
    </source>
</reference>
<keyword evidence="6" id="KW-0843">Virulence</keyword>
<dbReference type="Pfam" id="PF09392">
    <property type="entry name" value="T3SS_needle_F"/>
    <property type="match status" value="1"/>
</dbReference>
<keyword evidence="5" id="KW-0653">Protein transport</keyword>
<sequence>MDINTVTHQLSRRVELAGQDIQAKMTASNLDNPARMLEAQFAIQQYSVFVAYESALIRAFKDMLSGIIQKI</sequence>
<keyword evidence="9" id="KW-1185">Reference proteome</keyword>
<accession>A0A2S0P8W5</accession>
<name>A0A2S0P8W5_9NEIS</name>
<evidence type="ECO:0000256" key="5">
    <source>
        <dbReference type="ARBA" id="ARBA00022927"/>
    </source>
</evidence>
<evidence type="ECO:0000256" key="2">
    <source>
        <dbReference type="ARBA" id="ARBA00004613"/>
    </source>
</evidence>
<dbReference type="GO" id="GO:0030254">
    <property type="term" value="P:protein secretion by the type III secretion system"/>
    <property type="evidence" value="ECO:0007669"/>
    <property type="project" value="InterPro"/>
</dbReference>
<dbReference type="InterPro" id="IPR011841">
    <property type="entry name" value="T3SS_needle_YscF"/>
</dbReference>
<dbReference type="Proteomes" id="UP000244173">
    <property type="component" value="Chromosome"/>
</dbReference>
<dbReference type="AlphaFoldDB" id="A0A2S0P8W5"/>
<protein>
    <submittedName>
        <fullName evidence="8">EscF/YscF/HrpA family type III secretion system needle major subunit</fullName>
    </submittedName>
</protein>
<dbReference type="InterPro" id="IPR037203">
    <property type="entry name" value="T3SS_needle-like_sf"/>
</dbReference>
<dbReference type="Gene3D" id="1.20.58.90">
    <property type="match status" value="1"/>
</dbReference>
<evidence type="ECO:0000256" key="3">
    <source>
        <dbReference type="ARBA" id="ARBA00022448"/>
    </source>
</evidence>
<dbReference type="GO" id="GO:0009986">
    <property type="term" value="C:cell surface"/>
    <property type="evidence" value="ECO:0007669"/>
    <property type="project" value="UniProtKB-SubCell"/>
</dbReference>
<dbReference type="OrthoDB" id="6428648at2"/>
<dbReference type="RefSeq" id="WP_028500351.1">
    <property type="nucleotide sequence ID" value="NZ_CP028519.1"/>
</dbReference>
<dbReference type="GO" id="GO:0030257">
    <property type="term" value="C:type III protein secretion system complex"/>
    <property type="evidence" value="ECO:0007669"/>
    <property type="project" value="InterPro"/>
</dbReference>
<evidence type="ECO:0000313" key="8">
    <source>
        <dbReference type="EMBL" id="AVY93808.1"/>
    </source>
</evidence>
<dbReference type="STRING" id="1122240.GCA_000620105_03572"/>
<comment type="similarity">
    <text evidence="7">Belongs to the SctF family.</text>
</comment>
<evidence type="ECO:0000256" key="4">
    <source>
        <dbReference type="ARBA" id="ARBA00022525"/>
    </source>
</evidence>
<keyword evidence="4" id="KW-0964">Secreted</keyword>
<comment type="subcellular location">
    <subcellularLocation>
        <location evidence="1">Cell surface</location>
    </subcellularLocation>
    <subcellularLocation>
        <location evidence="2">Secreted</location>
    </subcellularLocation>
</comment>
<dbReference type="SUPFAM" id="SSF140129">
    <property type="entry name" value="MxiH-like"/>
    <property type="match status" value="1"/>
</dbReference>
<dbReference type="GO" id="GO:0005576">
    <property type="term" value="C:extracellular region"/>
    <property type="evidence" value="ECO:0007669"/>
    <property type="project" value="UniProtKB-SubCell"/>
</dbReference>
<dbReference type="KEGG" id="maer:DAI18_06940"/>
<evidence type="ECO:0000256" key="7">
    <source>
        <dbReference type="ARBA" id="ARBA00035658"/>
    </source>
</evidence>
<evidence type="ECO:0000256" key="6">
    <source>
        <dbReference type="ARBA" id="ARBA00023026"/>
    </source>
</evidence>
<dbReference type="NCBIfam" id="TIGR02105">
    <property type="entry name" value="III_needle"/>
    <property type="match status" value="1"/>
</dbReference>
<evidence type="ECO:0000313" key="9">
    <source>
        <dbReference type="Proteomes" id="UP000244173"/>
    </source>
</evidence>
<organism evidence="8 9">
    <name type="scientific">Microvirgula aerodenitrificans</name>
    <dbReference type="NCBI Taxonomy" id="57480"/>
    <lineage>
        <taxon>Bacteria</taxon>
        <taxon>Pseudomonadati</taxon>
        <taxon>Pseudomonadota</taxon>
        <taxon>Betaproteobacteria</taxon>
        <taxon>Neisseriales</taxon>
        <taxon>Aquaspirillaceae</taxon>
        <taxon>Microvirgula</taxon>
    </lineage>
</organism>
<evidence type="ECO:0000256" key="1">
    <source>
        <dbReference type="ARBA" id="ARBA00004241"/>
    </source>
</evidence>
<dbReference type="InterPro" id="IPR021123">
    <property type="entry name" value="T3SS_needle-like"/>
</dbReference>
<proteinExistence type="inferred from homology"/>
<keyword evidence="3" id="KW-0813">Transport</keyword>
<gene>
    <name evidence="8" type="ORF">DAI18_06940</name>
</gene>